<dbReference type="GO" id="GO:0006950">
    <property type="term" value="P:response to stress"/>
    <property type="evidence" value="ECO:0007669"/>
    <property type="project" value="UniProtKB-ARBA"/>
</dbReference>
<evidence type="ECO:0000256" key="3">
    <source>
        <dbReference type="ARBA" id="ARBA00023157"/>
    </source>
</evidence>
<evidence type="ECO:0000313" key="8">
    <source>
        <dbReference type="Proteomes" id="UP000578569"/>
    </source>
</evidence>
<gene>
    <name evidence="7" type="ORF">FHS50_001836</name>
</gene>
<dbReference type="GO" id="GO:0005737">
    <property type="term" value="C:cytoplasm"/>
    <property type="evidence" value="ECO:0007669"/>
    <property type="project" value="TreeGrafter"/>
</dbReference>
<dbReference type="Gene3D" id="1.25.40.10">
    <property type="entry name" value="Tetratricopeptide repeat domain"/>
    <property type="match status" value="2"/>
</dbReference>
<dbReference type="AlphaFoldDB" id="A0A839Z7G1"/>
<evidence type="ECO:0000256" key="2">
    <source>
        <dbReference type="ARBA" id="ARBA00022982"/>
    </source>
</evidence>
<sequence length="304" mass="33295">MVEQLGMSEADKDAIQRFEKDIVQPSMEKLVILQFTAGWCGPCKQLSPILDQVAADYADKGVILKRIDVDSEKTIAAAFRIQSVPTVYAFFQGQPLADLTQYRTPGQLGQAIDQILKQMPVQGEAQDREAQIAPLIEQGNQLLDANDHEQALALFSQLQSLDPENPKIIGGLARAMILAGHKDEARQMLDGVDEKIASDSAVAQARAMLEVTAEGEEAVDTSAYVARIEAEPDDHEARFELAKALMAKGERDGAADHLLEIVRRDPEWQDGAAKAKFLALLEAAGLEDSWSSAQRRRLSAVLFT</sequence>
<name>A0A839Z7G1_9SPHN</name>
<dbReference type="InterPro" id="IPR011990">
    <property type="entry name" value="TPR-like_helical_dom_sf"/>
</dbReference>
<keyword evidence="5" id="KW-0802">TPR repeat</keyword>
<keyword evidence="3" id="KW-1015">Disulfide bond</keyword>
<protein>
    <submittedName>
        <fullName evidence="7">Putative thioredoxin</fullName>
    </submittedName>
</protein>
<dbReference type="PROSITE" id="PS00194">
    <property type="entry name" value="THIOREDOXIN_1"/>
    <property type="match status" value="1"/>
</dbReference>
<dbReference type="PROSITE" id="PS51352">
    <property type="entry name" value="THIOREDOXIN_2"/>
    <property type="match status" value="1"/>
</dbReference>
<reference evidence="7 8" key="1">
    <citation type="submission" date="2020-08" db="EMBL/GenBank/DDBJ databases">
        <title>Genomic Encyclopedia of Type Strains, Phase IV (KMG-IV): sequencing the most valuable type-strain genomes for metagenomic binning, comparative biology and taxonomic classification.</title>
        <authorList>
            <person name="Goeker M."/>
        </authorList>
    </citation>
    <scope>NUCLEOTIDE SEQUENCE [LARGE SCALE GENOMIC DNA]</scope>
    <source>
        <strain evidence="7 8">DSM 24194</strain>
    </source>
</reference>
<proteinExistence type="predicted"/>
<evidence type="ECO:0000313" key="7">
    <source>
        <dbReference type="EMBL" id="MBB3764774.1"/>
    </source>
</evidence>
<dbReference type="Gene3D" id="3.40.30.10">
    <property type="entry name" value="Glutaredoxin"/>
    <property type="match status" value="1"/>
</dbReference>
<dbReference type="InterPro" id="IPR036249">
    <property type="entry name" value="Thioredoxin-like_sf"/>
</dbReference>
<dbReference type="GO" id="GO:0015035">
    <property type="term" value="F:protein-disulfide reductase activity"/>
    <property type="evidence" value="ECO:0007669"/>
    <property type="project" value="TreeGrafter"/>
</dbReference>
<feature type="domain" description="Thioredoxin" evidence="6">
    <location>
        <begin position="3"/>
        <end position="117"/>
    </location>
</feature>
<dbReference type="InterPro" id="IPR013766">
    <property type="entry name" value="Thioredoxin_domain"/>
</dbReference>
<dbReference type="InterPro" id="IPR017937">
    <property type="entry name" value="Thioredoxin_CS"/>
</dbReference>
<dbReference type="PANTHER" id="PTHR45663:SF11">
    <property type="entry name" value="GEO12009P1"/>
    <property type="match status" value="1"/>
</dbReference>
<dbReference type="SMART" id="SM00028">
    <property type="entry name" value="TPR"/>
    <property type="match status" value="2"/>
</dbReference>
<dbReference type="Proteomes" id="UP000578569">
    <property type="component" value="Unassembled WGS sequence"/>
</dbReference>
<dbReference type="Pfam" id="PF14559">
    <property type="entry name" value="TPR_19"/>
    <property type="match status" value="1"/>
</dbReference>
<dbReference type="PANTHER" id="PTHR45663">
    <property type="entry name" value="GEO12009P1"/>
    <property type="match status" value="1"/>
</dbReference>
<keyword evidence="2" id="KW-0249">Electron transport</keyword>
<dbReference type="InterPro" id="IPR019734">
    <property type="entry name" value="TPR_rpt"/>
</dbReference>
<keyword evidence="4" id="KW-0676">Redox-active center</keyword>
<evidence type="ECO:0000256" key="4">
    <source>
        <dbReference type="ARBA" id="ARBA00023284"/>
    </source>
</evidence>
<comment type="caution">
    <text evidence="7">The sequence shown here is derived from an EMBL/GenBank/DDBJ whole genome shotgun (WGS) entry which is preliminary data.</text>
</comment>
<accession>A0A839Z7G1</accession>
<organism evidence="7 8">
    <name type="scientific">Sphingomicrobium lutaoense</name>
    <dbReference type="NCBI Taxonomy" id="515949"/>
    <lineage>
        <taxon>Bacteria</taxon>
        <taxon>Pseudomonadati</taxon>
        <taxon>Pseudomonadota</taxon>
        <taxon>Alphaproteobacteria</taxon>
        <taxon>Sphingomonadales</taxon>
        <taxon>Sphingomonadaceae</taxon>
        <taxon>Sphingomicrobium</taxon>
    </lineage>
</organism>
<dbReference type="PROSITE" id="PS50005">
    <property type="entry name" value="TPR"/>
    <property type="match status" value="1"/>
</dbReference>
<dbReference type="EMBL" id="JACICF010000002">
    <property type="protein sequence ID" value="MBB3764774.1"/>
    <property type="molecule type" value="Genomic_DNA"/>
</dbReference>
<dbReference type="Pfam" id="PF14561">
    <property type="entry name" value="TPR_20"/>
    <property type="match status" value="1"/>
</dbReference>
<dbReference type="SUPFAM" id="SSF52833">
    <property type="entry name" value="Thioredoxin-like"/>
    <property type="match status" value="1"/>
</dbReference>
<dbReference type="SUPFAM" id="SSF48452">
    <property type="entry name" value="TPR-like"/>
    <property type="match status" value="1"/>
</dbReference>
<evidence type="ECO:0000259" key="6">
    <source>
        <dbReference type="PROSITE" id="PS51352"/>
    </source>
</evidence>
<evidence type="ECO:0000256" key="5">
    <source>
        <dbReference type="PROSITE-ProRule" id="PRU00339"/>
    </source>
</evidence>
<keyword evidence="8" id="KW-1185">Reference proteome</keyword>
<evidence type="ECO:0000256" key="1">
    <source>
        <dbReference type="ARBA" id="ARBA00022448"/>
    </source>
</evidence>
<keyword evidence="1" id="KW-0813">Transport</keyword>
<dbReference type="Pfam" id="PF00085">
    <property type="entry name" value="Thioredoxin"/>
    <property type="match status" value="1"/>
</dbReference>
<feature type="repeat" description="TPR" evidence="5">
    <location>
        <begin position="132"/>
        <end position="165"/>
    </location>
</feature>
<dbReference type="RefSeq" id="WP_322597120.1">
    <property type="nucleotide sequence ID" value="NZ_JACICF010000002.1"/>
</dbReference>